<gene>
    <name evidence="1" type="ORF">SAMN06265364_11219</name>
</gene>
<name>A0AA94ITQ1_9BACT</name>
<dbReference type="EMBL" id="FZNZ01000012">
    <property type="protein sequence ID" value="SNR81208.1"/>
    <property type="molecule type" value="Genomic_DNA"/>
</dbReference>
<organism evidence="1 2">
    <name type="scientific">Prevotella jejuni</name>
    <dbReference type="NCBI Taxonomy" id="1177574"/>
    <lineage>
        <taxon>Bacteria</taxon>
        <taxon>Pseudomonadati</taxon>
        <taxon>Bacteroidota</taxon>
        <taxon>Bacteroidia</taxon>
        <taxon>Bacteroidales</taxon>
        <taxon>Prevotellaceae</taxon>
        <taxon>Prevotella</taxon>
    </lineage>
</organism>
<dbReference type="AlphaFoldDB" id="A0AA94ITQ1"/>
<evidence type="ECO:0000313" key="1">
    <source>
        <dbReference type="EMBL" id="SNR81208.1"/>
    </source>
</evidence>
<sequence>MVRIFTSEELKPSEKTLNLIRQIAYTYRVIKVNGKMQTFCLN</sequence>
<accession>A0AA94ITQ1</accession>
<dbReference type="Proteomes" id="UP000198427">
    <property type="component" value="Unassembled WGS sequence"/>
</dbReference>
<keyword evidence="2" id="KW-1185">Reference proteome</keyword>
<reference evidence="1 2" key="1">
    <citation type="submission" date="2017-06" db="EMBL/GenBank/DDBJ databases">
        <authorList>
            <person name="Varghese N."/>
            <person name="Submissions S."/>
        </authorList>
    </citation>
    <scope>NUCLEOTIDE SEQUENCE [LARGE SCALE GENOMIC DNA]</scope>
    <source>
        <strain evidence="1 2">DSM 26989</strain>
    </source>
</reference>
<dbReference type="RefSeq" id="WP_009011849.1">
    <property type="nucleotide sequence ID" value="NZ_CAUUKV010000005.1"/>
</dbReference>
<evidence type="ECO:0000313" key="2">
    <source>
        <dbReference type="Proteomes" id="UP000198427"/>
    </source>
</evidence>
<proteinExistence type="predicted"/>
<protein>
    <submittedName>
        <fullName evidence="1">Uncharacterized protein</fullName>
    </submittedName>
</protein>
<comment type="caution">
    <text evidence="1">The sequence shown here is derived from an EMBL/GenBank/DDBJ whole genome shotgun (WGS) entry which is preliminary data.</text>
</comment>